<accession>A0A1I8FQP2</accession>
<dbReference type="SUPFAM" id="SSF52490">
    <property type="entry name" value="Tubulin nucleotide-binding domain-like"/>
    <property type="match status" value="1"/>
</dbReference>
<feature type="domain" description="Tubulin/FtsZ GTPase" evidence="7">
    <location>
        <begin position="29"/>
        <end position="247"/>
    </location>
</feature>
<keyword evidence="5" id="KW-0342">GTP-binding</keyword>
<comment type="similarity">
    <text evidence="1">Belongs to the tubulin family.</text>
</comment>
<evidence type="ECO:0000256" key="4">
    <source>
        <dbReference type="ARBA" id="ARBA00022801"/>
    </source>
</evidence>
<evidence type="ECO:0000256" key="3">
    <source>
        <dbReference type="ARBA" id="ARBA00022741"/>
    </source>
</evidence>
<dbReference type="InterPro" id="IPR002452">
    <property type="entry name" value="Alpha_tubulin"/>
</dbReference>
<dbReference type="GO" id="GO:0016787">
    <property type="term" value="F:hydrolase activity"/>
    <property type="evidence" value="ECO:0007669"/>
    <property type="project" value="UniProtKB-KW"/>
</dbReference>
<dbReference type="PRINTS" id="PR01162">
    <property type="entry name" value="ALPHATUBULIN"/>
</dbReference>
<keyword evidence="3" id="KW-0547">Nucleotide-binding</keyword>
<proteinExistence type="inferred from homology"/>
<dbReference type="InterPro" id="IPR003008">
    <property type="entry name" value="Tubulin_FtsZ_GTPase"/>
</dbReference>
<evidence type="ECO:0000259" key="7">
    <source>
        <dbReference type="SMART" id="SM00864"/>
    </source>
</evidence>
<dbReference type="SMART" id="SM00864">
    <property type="entry name" value="Tubulin"/>
    <property type="match status" value="1"/>
</dbReference>
<dbReference type="WBParaSite" id="maker-unitig_43815-snap-gene-0.2-mRNA-1">
    <property type="protein sequence ID" value="maker-unitig_43815-snap-gene-0.2-mRNA-1"/>
    <property type="gene ID" value="maker-unitig_43815-snap-gene-0.2"/>
</dbReference>
<evidence type="ECO:0000256" key="6">
    <source>
        <dbReference type="ARBA" id="ARBA00049117"/>
    </source>
</evidence>
<keyword evidence="2" id="KW-0493">Microtubule</keyword>
<dbReference type="GO" id="GO:0005200">
    <property type="term" value="F:structural constituent of cytoskeleton"/>
    <property type="evidence" value="ECO:0007669"/>
    <property type="project" value="InterPro"/>
</dbReference>
<dbReference type="Pfam" id="PF00091">
    <property type="entry name" value="Tubulin"/>
    <property type="match status" value="1"/>
</dbReference>
<sequence length="296" mass="32418">RLPAGHAVWELYCLEHGVQADGRAGPETAESAFSRNGNRFTPRAVMCDTDPTVIDEVRHGAYRQLFAPDCLISHKEGAAGNYAVGRNAVGRAILPQVSQAVRRQAEAATRLEGLILYHSYGGARVRLHAAAHGEPAQQLRQEDAAADGRVPFTKSELLSSHEILLIWLAFNLYSHGYRIGLISDAEPCLMARLATGTVEPYNTVACLQACEPLSNGVILLDNEAIDYTRANRLCAQLISSLYRRFPVQREQNATLADISTNLIPTRLHLPVAFVRADEAVQATWSPATSEPHLSSW</sequence>
<dbReference type="Proteomes" id="UP000095280">
    <property type="component" value="Unplaced"/>
</dbReference>
<protein>
    <submittedName>
        <fullName evidence="9">Tubulin domain-containing protein</fullName>
    </submittedName>
</protein>
<evidence type="ECO:0000313" key="9">
    <source>
        <dbReference type="WBParaSite" id="maker-unitig_43815-snap-gene-0.2-mRNA-1"/>
    </source>
</evidence>
<dbReference type="GO" id="GO:0005874">
    <property type="term" value="C:microtubule"/>
    <property type="evidence" value="ECO:0007669"/>
    <property type="project" value="UniProtKB-KW"/>
</dbReference>
<evidence type="ECO:0000256" key="1">
    <source>
        <dbReference type="ARBA" id="ARBA00009636"/>
    </source>
</evidence>
<dbReference type="AlphaFoldDB" id="A0A1I8FQP2"/>
<dbReference type="InterPro" id="IPR036525">
    <property type="entry name" value="Tubulin/FtsZ_GTPase_sf"/>
</dbReference>
<organism evidence="8 9">
    <name type="scientific">Macrostomum lignano</name>
    <dbReference type="NCBI Taxonomy" id="282301"/>
    <lineage>
        <taxon>Eukaryota</taxon>
        <taxon>Metazoa</taxon>
        <taxon>Spiralia</taxon>
        <taxon>Lophotrochozoa</taxon>
        <taxon>Platyhelminthes</taxon>
        <taxon>Rhabditophora</taxon>
        <taxon>Macrostomorpha</taxon>
        <taxon>Macrostomida</taxon>
        <taxon>Macrostomidae</taxon>
        <taxon>Macrostomum</taxon>
    </lineage>
</organism>
<comment type="catalytic activity">
    <reaction evidence="6">
        <text>GTP + H2O = GDP + phosphate + H(+)</text>
        <dbReference type="Rhea" id="RHEA:19669"/>
        <dbReference type="ChEBI" id="CHEBI:15377"/>
        <dbReference type="ChEBI" id="CHEBI:15378"/>
        <dbReference type="ChEBI" id="CHEBI:37565"/>
        <dbReference type="ChEBI" id="CHEBI:43474"/>
        <dbReference type="ChEBI" id="CHEBI:58189"/>
    </reaction>
    <physiologicalReaction direction="left-to-right" evidence="6">
        <dbReference type="Rhea" id="RHEA:19670"/>
    </physiologicalReaction>
</comment>
<keyword evidence="8" id="KW-1185">Reference proteome</keyword>
<evidence type="ECO:0000256" key="5">
    <source>
        <dbReference type="ARBA" id="ARBA00023134"/>
    </source>
</evidence>
<dbReference type="InterPro" id="IPR000217">
    <property type="entry name" value="Tubulin"/>
</dbReference>
<dbReference type="PRINTS" id="PR01161">
    <property type="entry name" value="TUBULIN"/>
</dbReference>
<dbReference type="Gene3D" id="3.40.50.1440">
    <property type="entry name" value="Tubulin/FtsZ, GTPase domain"/>
    <property type="match status" value="2"/>
</dbReference>
<evidence type="ECO:0000313" key="8">
    <source>
        <dbReference type="Proteomes" id="UP000095280"/>
    </source>
</evidence>
<name>A0A1I8FQP2_9PLAT</name>
<dbReference type="PANTHER" id="PTHR11588">
    <property type="entry name" value="TUBULIN"/>
    <property type="match status" value="1"/>
</dbReference>
<keyword evidence="4" id="KW-0378">Hydrolase</keyword>
<dbReference type="GO" id="GO:0005525">
    <property type="term" value="F:GTP binding"/>
    <property type="evidence" value="ECO:0007669"/>
    <property type="project" value="UniProtKB-KW"/>
</dbReference>
<reference evidence="9" key="1">
    <citation type="submission" date="2016-11" db="UniProtKB">
        <authorList>
            <consortium name="WormBaseParasite"/>
        </authorList>
    </citation>
    <scope>IDENTIFICATION</scope>
</reference>
<evidence type="ECO:0000256" key="2">
    <source>
        <dbReference type="ARBA" id="ARBA00022701"/>
    </source>
</evidence>
<dbReference type="GO" id="GO:0007017">
    <property type="term" value="P:microtubule-based process"/>
    <property type="evidence" value="ECO:0007669"/>
    <property type="project" value="InterPro"/>
</dbReference>